<proteinExistence type="predicted"/>
<feature type="domain" description="AlgX/AlgJ SGNH hydrolase-like" evidence="7">
    <location>
        <begin position="93"/>
        <end position="321"/>
    </location>
</feature>
<organism evidence="8 9">
    <name type="scientific">Arsenicibacter rosenii</name>
    <dbReference type="NCBI Taxonomy" id="1750698"/>
    <lineage>
        <taxon>Bacteria</taxon>
        <taxon>Pseudomonadati</taxon>
        <taxon>Bacteroidota</taxon>
        <taxon>Cytophagia</taxon>
        <taxon>Cytophagales</taxon>
        <taxon>Spirosomataceae</taxon>
        <taxon>Arsenicibacter</taxon>
    </lineage>
</organism>
<dbReference type="AlphaFoldDB" id="A0A1S2VDA0"/>
<dbReference type="GO" id="GO:0042121">
    <property type="term" value="P:alginic acid biosynthetic process"/>
    <property type="evidence" value="ECO:0007669"/>
    <property type="project" value="UniProtKB-UniPathway"/>
</dbReference>
<dbReference type="RefSeq" id="WP_071505649.1">
    <property type="nucleotide sequence ID" value="NZ_MORL01000019.1"/>
</dbReference>
<evidence type="ECO:0000256" key="5">
    <source>
        <dbReference type="ARBA" id="ARBA00022764"/>
    </source>
</evidence>
<evidence type="ECO:0000256" key="2">
    <source>
        <dbReference type="ARBA" id="ARBA00005182"/>
    </source>
</evidence>
<dbReference type="EMBL" id="MORL01000019">
    <property type="protein sequence ID" value="OIN56731.1"/>
    <property type="molecule type" value="Genomic_DNA"/>
</dbReference>
<reference evidence="8 9" key="1">
    <citation type="submission" date="2016-10" db="EMBL/GenBank/DDBJ databases">
        <title>Arsenicibacter rosenii gen. nov., sp. nov., an efficient arsenic-methylating bacterium isolated from an arsenic-contaminated paddy soil.</title>
        <authorList>
            <person name="Huang K."/>
        </authorList>
    </citation>
    <scope>NUCLEOTIDE SEQUENCE [LARGE SCALE GENOMIC DNA]</scope>
    <source>
        <strain evidence="8 9">SM-1</strain>
    </source>
</reference>
<dbReference type="GO" id="GO:0042597">
    <property type="term" value="C:periplasmic space"/>
    <property type="evidence" value="ECO:0007669"/>
    <property type="project" value="UniProtKB-SubCell"/>
</dbReference>
<evidence type="ECO:0000259" key="7">
    <source>
        <dbReference type="Pfam" id="PF16822"/>
    </source>
</evidence>
<dbReference type="Proteomes" id="UP000181790">
    <property type="component" value="Unassembled WGS sequence"/>
</dbReference>
<evidence type="ECO:0000256" key="4">
    <source>
        <dbReference type="ARBA" id="ARBA00022729"/>
    </source>
</evidence>
<evidence type="ECO:0000313" key="9">
    <source>
        <dbReference type="Proteomes" id="UP000181790"/>
    </source>
</evidence>
<dbReference type="UniPathway" id="UPA00286"/>
<evidence type="ECO:0000256" key="6">
    <source>
        <dbReference type="ARBA" id="ARBA00022841"/>
    </source>
</evidence>
<name>A0A1S2VDA0_9BACT</name>
<accession>A0A1S2VDA0</accession>
<dbReference type="GO" id="GO:0016740">
    <property type="term" value="F:transferase activity"/>
    <property type="evidence" value="ECO:0007669"/>
    <property type="project" value="UniProtKB-KW"/>
</dbReference>
<dbReference type="Pfam" id="PF16822">
    <property type="entry name" value="ALGX"/>
    <property type="match status" value="1"/>
</dbReference>
<evidence type="ECO:0000256" key="3">
    <source>
        <dbReference type="ARBA" id="ARBA00022679"/>
    </source>
</evidence>
<sequence length="369" mass="42497">MRILRFFILSIGFSLCIIFPVLEQGLDITNKYQSTEKRRLASVPLFNLSDPKRFVREFKKYYSENFGGRNILFYLYSLGKYRLLHQASLPEKVVVGKNGWFYAGNSFNYTVDNHRGMAPLSKAIMEKIKNRLQSYQRELRSQGIHMYLMIAPDSYTIYPENVPDHLKLNECGTQMDQLETYLIQHSSIQLVNVRDTLMTAKTHAEIYYKTDTHWNNLGALIASLTLAKRLRQDFPSIPKVSSSEYTLQKYTGSGGDLVTMIALNNDIQDPNYYDIMLPARLNARQINSIPNAEGGLPSSQFALSNPRLPKMLLFGDSFSYSMNRLISGFFRETLLCPHKTVDLKLIRHEKPDIVVIEIVERNLNELARL</sequence>
<dbReference type="InterPro" id="IPR031811">
    <property type="entry name" value="ALGX/ALGJ_SGNH-like"/>
</dbReference>
<evidence type="ECO:0000313" key="8">
    <source>
        <dbReference type="EMBL" id="OIN56731.1"/>
    </source>
</evidence>
<comment type="pathway">
    <text evidence="2">Glycan biosynthesis; alginate biosynthesis.</text>
</comment>
<keyword evidence="6" id="KW-0016">Alginate biosynthesis</keyword>
<dbReference type="OrthoDB" id="175771at2"/>
<keyword evidence="3" id="KW-0808">Transferase</keyword>
<keyword evidence="5" id="KW-0574">Periplasm</keyword>
<comment type="caution">
    <text evidence="8">The sequence shown here is derived from an EMBL/GenBank/DDBJ whole genome shotgun (WGS) entry which is preliminary data.</text>
</comment>
<evidence type="ECO:0000256" key="1">
    <source>
        <dbReference type="ARBA" id="ARBA00004418"/>
    </source>
</evidence>
<keyword evidence="9" id="KW-1185">Reference proteome</keyword>
<keyword evidence="4" id="KW-0732">Signal</keyword>
<gene>
    <name evidence="8" type="ORF">BLX24_23420</name>
</gene>
<protein>
    <recommendedName>
        <fullName evidence="7">AlgX/AlgJ SGNH hydrolase-like domain-containing protein</fullName>
    </recommendedName>
</protein>
<comment type="subcellular location">
    <subcellularLocation>
        <location evidence="1">Periplasm</location>
    </subcellularLocation>
</comment>